<accession>T1CCI4</accession>
<name>T1CCI4_9ZZZZ</name>
<dbReference type="AlphaFoldDB" id="T1CCI4"/>
<reference evidence="1" key="1">
    <citation type="submission" date="2013-08" db="EMBL/GenBank/DDBJ databases">
        <authorList>
            <person name="Mendez C."/>
            <person name="Richter M."/>
            <person name="Ferrer M."/>
            <person name="Sanchez J."/>
        </authorList>
    </citation>
    <scope>NUCLEOTIDE SEQUENCE</scope>
</reference>
<dbReference type="InterPro" id="IPR050824">
    <property type="entry name" value="Thiol_disulfide_DsbA"/>
</dbReference>
<evidence type="ECO:0000313" key="1">
    <source>
        <dbReference type="EMBL" id="EQD63499.1"/>
    </source>
</evidence>
<protein>
    <submittedName>
        <fullName evidence="1">DSBA oxidoreductase</fullName>
    </submittedName>
</protein>
<gene>
    <name evidence="1" type="ORF">B1A_09098</name>
</gene>
<dbReference type="PANTHER" id="PTHR35891">
    <property type="entry name" value="THIOL:DISULFIDE INTERCHANGE PROTEIN DSBA"/>
    <property type="match status" value="1"/>
</dbReference>
<dbReference type="SUPFAM" id="SSF52833">
    <property type="entry name" value="Thioredoxin-like"/>
    <property type="match status" value="1"/>
</dbReference>
<reference evidence="1" key="2">
    <citation type="journal article" date="2014" name="ISME J.">
        <title>Microbial stratification in low pH oxic and suboxic macroscopic growths along an acid mine drainage.</title>
        <authorList>
            <person name="Mendez-Garcia C."/>
            <person name="Mesa V."/>
            <person name="Sprenger R.R."/>
            <person name="Richter M."/>
            <person name="Diez M.S."/>
            <person name="Solano J."/>
            <person name="Bargiela R."/>
            <person name="Golyshina O.V."/>
            <person name="Manteca A."/>
            <person name="Ramos J.L."/>
            <person name="Gallego J.R."/>
            <person name="Llorente I."/>
            <person name="Martins Dos Santos V.A."/>
            <person name="Jensen O.N."/>
            <person name="Pelaez A.I."/>
            <person name="Sanchez J."/>
            <person name="Ferrer M."/>
        </authorList>
    </citation>
    <scope>NUCLEOTIDE SEQUENCE</scope>
</reference>
<proteinExistence type="predicted"/>
<dbReference type="Gene3D" id="3.40.30.10">
    <property type="entry name" value="Glutaredoxin"/>
    <property type="match status" value="1"/>
</dbReference>
<dbReference type="PANTHER" id="PTHR35891:SF3">
    <property type="entry name" value="THIOL:DISULFIDE INTERCHANGE PROTEIN DSBL"/>
    <property type="match status" value="1"/>
</dbReference>
<organism evidence="1">
    <name type="scientific">mine drainage metagenome</name>
    <dbReference type="NCBI Taxonomy" id="410659"/>
    <lineage>
        <taxon>unclassified sequences</taxon>
        <taxon>metagenomes</taxon>
        <taxon>ecological metagenomes</taxon>
    </lineage>
</organism>
<feature type="non-terminal residue" evidence="1">
    <location>
        <position position="1"/>
    </location>
</feature>
<comment type="caution">
    <text evidence="1">The sequence shown here is derived from an EMBL/GenBank/DDBJ whole genome shotgun (WGS) entry which is preliminary data.</text>
</comment>
<dbReference type="InterPro" id="IPR036249">
    <property type="entry name" value="Thioredoxin-like_sf"/>
</dbReference>
<sequence length="153" mass="17015">KTLPSYVQFVRVPVMWGPVQQAHARLFYTLEALGRNDLIGKAFQYIHALETRTGSESILVGSSPGNTLRMQEAFAAKNGVSAAAFASAYGSFDVNTHLQQAEEIQQTYEVDSTPTIIVDGRYKTNPEMAGGEQQLIELIDFLAKWDHEHVQRS</sequence>
<dbReference type="EMBL" id="AUZX01006483">
    <property type="protein sequence ID" value="EQD63499.1"/>
    <property type="molecule type" value="Genomic_DNA"/>
</dbReference>